<dbReference type="SUPFAM" id="SSF51338">
    <property type="entry name" value="Composite domain of metallo-dependent hydrolases"/>
    <property type="match status" value="1"/>
</dbReference>
<dbReference type="Proteomes" id="UP001164693">
    <property type="component" value="Chromosome"/>
</dbReference>
<feature type="domain" description="Amidohydrolase 3" evidence="1">
    <location>
        <begin position="44"/>
        <end position="538"/>
    </location>
</feature>
<reference evidence="2" key="1">
    <citation type="submission" date="2022-05" db="EMBL/GenBank/DDBJ databases">
        <title>Jatrophihabitans sp. SB3-54 whole genome sequence.</title>
        <authorList>
            <person name="Suh M.K."/>
            <person name="Eom M.K."/>
            <person name="Kim J.S."/>
            <person name="Kim H.S."/>
            <person name="Do H.E."/>
            <person name="Shin Y.K."/>
            <person name="Lee J.-S."/>
        </authorList>
    </citation>
    <scope>NUCLEOTIDE SEQUENCE</scope>
    <source>
        <strain evidence="2">SB3-54</strain>
    </source>
</reference>
<sequence length="566" mass="61903">MEFDLVVRNGLVVDGSGVPGYRGDVAVIGDRIVAVGEVDGGGREEVDAAGHVVAPGFVDGHTHMDAQVFWDQLGSSSCYQGITTVVMGNCGYTLAPIRGADRELVTSHIERAEDIPASAMNEGIPFDWSSFAEYLDAVDSLPKGINYAGSIGHSALRIWAMGERAFEQAANEHDLEVMRQELAAALDAGAVGFTTTRNPSHTTSQDRPVASRLANWQEVVELVSFMGRKGRGVFQTSGQPGDPGLSNQDHTRRLRDLALASGVPVVLPAARLDETVRIIDDAVARGGRMWGLTHSRGVGIMQSFETRVSFDKLPEWQQVRSRPLSEQRALLTDPDVRERLVRAAREGEYRTSTAADPFKPNYDRIHVMYSPYLPNPTVAEEAKRRGVDPAEAMIDIALEHDFHIFFPQILGFEALEEDELVPLFRNPNTAMTFSDSGAHLNQVADASIQTHLLAYWVRERQAFTVEEAVRMITLQPALMWRLPDRGRVAPGYAADITIFDPDTVAPLVPDVVHDLPGGASRLEQRATGYDATIVNGQVFTRDGEATEARGGRLLRSGRMAVPDAAR</sequence>
<evidence type="ECO:0000259" key="1">
    <source>
        <dbReference type="Pfam" id="PF07969"/>
    </source>
</evidence>
<dbReference type="RefSeq" id="WP_269445019.1">
    <property type="nucleotide sequence ID" value="NZ_CP097463.1"/>
</dbReference>
<gene>
    <name evidence="2" type="ORF">M6B22_06860</name>
</gene>
<dbReference type="Gene3D" id="3.20.20.140">
    <property type="entry name" value="Metal-dependent hydrolases"/>
    <property type="match status" value="2"/>
</dbReference>
<dbReference type="EMBL" id="CP097463">
    <property type="protein sequence ID" value="WAX58478.1"/>
    <property type="molecule type" value="Genomic_DNA"/>
</dbReference>
<protein>
    <submittedName>
        <fullName evidence="2">Amidohydrolase family protein</fullName>
    </submittedName>
</protein>
<accession>A0ABY7K0V1</accession>
<dbReference type="Pfam" id="PF07969">
    <property type="entry name" value="Amidohydro_3"/>
    <property type="match status" value="1"/>
</dbReference>
<dbReference type="Gene3D" id="2.30.40.10">
    <property type="entry name" value="Urease, subunit C, domain 1"/>
    <property type="match status" value="1"/>
</dbReference>
<name>A0ABY7K0V1_9ACTN</name>
<keyword evidence="3" id="KW-1185">Reference proteome</keyword>
<dbReference type="InterPro" id="IPR011059">
    <property type="entry name" value="Metal-dep_hydrolase_composite"/>
</dbReference>
<dbReference type="PANTHER" id="PTHR11647">
    <property type="entry name" value="HYDRANTOINASE/DIHYDROPYRIMIDINASE FAMILY MEMBER"/>
    <property type="match status" value="1"/>
</dbReference>
<organism evidence="2 3">
    <name type="scientific">Jatrophihabitans cynanchi</name>
    <dbReference type="NCBI Taxonomy" id="2944128"/>
    <lineage>
        <taxon>Bacteria</taxon>
        <taxon>Bacillati</taxon>
        <taxon>Actinomycetota</taxon>
        <taxon>Actinomycetes</taxon>
        <taxon>Jatrophihabitantales</taxon>
        <taxon>Jatrophihabitantaceae</taxon>
        <taxon>Jatrophihabitans</taxon>
    </lineage>
</organism>
<dbReference type="SUPFAM" id="SSF51556">
    <property type="entry name" value="Metallo-dependent hydrolases"/>
    <property type="match status" value="1"/>
</dbReference>
<dbReference type="PANTHER" id="PTHR11647:SF1">
    <property type="entry name" value="COLLAPSIN RESPONSE MEDIATOR PROTEIN"/>
    <property type="match status" value="1"/>
</dbReference>
<evidence type="ECO:0000313" key="3">
    <source>
        <dbReference type="Proteomes" id="UP001164693"/>
    </source>
</evidence>
<dbReference type="InterPro" id="IPR013108">
    <property type="entry name" value="Amidohydro_3"/>
</dbReference>
<proteinExistence type="predicted"/>
<evidence type="ECO:0000313" key="2">
    <source>
        <dbReference type="EMBL" id="WAX58478.1"/>
    </source>
</evidence>
<dbReference type="InterPro" id="IPR050378">
    <property type="entry name" value="Metallo-dep_Hydrolases_sf"/>
</dbReference>
<dbReference type="InterPro" id="IPR032466">
    <property type="entry name" value="Metal_Hydrolase"/>
</dbReference>